<feature type="region of interest" description="Disordered" evidence="1">
    <location>
        <begin position="220"/>
        <end position="254"/>
    </location>
</feature>
<name>A0A7R9WJQ8_9STRA</name>
<feature type="compositionally biased region" description="Polar residues" evidence="1">
    <location>
        <begin position="270"/>
        <end position="312"/>
    </location>
</feature>
<feature type="region of interest" description="Disordered" evidence="1">
    <location>
        <begin position="1"/>
        <end position="184"/>
    </location>
</feature>
<evidence type="ECO:0000313" key="2">
    <source>
        <dbReference type="EMBL" id="CAD8325570.1"/>
    </source>
</evidence>
<dbReference type="EMBL" id="HBED01047735">
    <property type="protein sequence ID" value="CAD8325570.1"/>
    <property type="molecule type" value="Transcribed_RNA"/>
</dbReference>
<feature type="compositionally biased region" description="Basic and acidic residues" evidence="1">
    <location>
        <begin position="100"/>
        <end position="110"/>
    </location>
</feature>
<proteinExistence type="predicted"/>
<reference evidence="2" key="1">
    <citation type="submission" date="2021-01" db="EMBL/GenBank/DDBJ databases">
        <authorList>
            <person name="Corre E."/>
            <person name="Pelletier E."/>
            <person name="Niang G."/>
            <person name="Scheremetjew M."/>
            <person name="Finn R."/>
            <person name="Kale V."/>
            <person name="Holt S."/>
            <person name="Cochrane G."/>
            <person name="Meng A."/>
            <person name="Brown T."/>
            <person name="Cohen L."/>
        </authorList>
    </citation>
    <scope>NUCLEOTIDE SEQUENCE</scope>
    <source>
        <strain evidence="2">CCMP147</strain>
    </source>
</reference>
<sequence length="489" mass="52514">MKDRGSQSTSPIKMIRRSRTNTKNSAPAGAAESAPPRPSKRSSLPEQPSSRSLASSSSSSAASASSAPPTAATPPPPSQDGESSDEWAESGSLSFTYRKKREEQHRRAMERQNGSRLVSDDLDASCASEGGNDDESRVSGLSSGSGSTKGSSKCGPGSTSGSRRQSLAGSLPPGVKPNPLYLLRCSRRPRTEPIQFSGGMGYEECAKFYRLKRLDFVLERPSSRPQAQQAPAPTTLRRSNTAPAETSTSNMSPAKLKMIERLKKMGHTQYDASSAPQRTSSKATATKNAPDDTSNSTLSTIGLDESVNSLDESQSSHVSAGAAASHSVASQSINSQDANGKRRRQRPRFAVTFSRDVDVHRVPSAKSYPPSVRAGVWYSRQEWAAQKKVCRLELMADGPRWWDATEEGDYVQDPKTHRAVHPVHVKGLTKKRVEELGRSPMKLLGGLSQSQSQPPATGTAKGQQQRIRNGAVRNSTVILAKGKKVPMAA</sequence>
<feature type="compositionally biased region" description="Low complexity" evidence="1">
    <location>
        <begin position="48"/>
        <end position="70"/>
    </location>
</feature>
<organism evidence="2">
    <name type="scientific">Pseudictyota dubia</name>
    <dbReference type="NCBI Taxonomy" id="2749911"/>
    <lineage>
        <taxon>Eukaryota</taxon>
        <taxon>Sar</taxon>
        <taxon>Stramenopiles</taxon>
        <taxon>Ochrophyta</taxon>
        <taxon>Bacillariophyta</taxon>
        <taxon>Mediophyceae</taxon>
        <taxon>Biddulphiophycidae</taxon>
        <taxon>Eupodiscales</taxon>
        <taxon>Odontellaceae</taxon>
        <taxon>Pseudictyota</taxon>
    </lineage>
</organism>
<feature type="compositionally biased region" description="Polar residues" evidence="1">
    <location>
        <begin position="1"/>
        <end position="11"/>
    </location>
</feature>
<protein>
    <submittedName>
        <fullName evidence="2">Uncharacterized protein</fullName>
    </submittedName>
</protein>
<gene>
    <name evidence="2" type="ORF">TDUB1175_LOCUS23990</name>
</gene>
<feature type="region of interest" description="Disordered" evidence="1">
    <location>
        <begin position="443"/>
        <end position="474"/>
    </location>
</feature>
<feature type="compositionally biased region" description="Low complexity" evidence="1">
    <location>
        <begin position="313"/>
        <end position="332"/>
    </location>
</feature>
<feature type="compositionally biased region" description="Low complexity" evidence="1">
    <location>
        <begin position="139"/>
        <end position="162"/>
    </location>
</feature>
<feature type="compositionally biased region" description="Low complexity" evidence="1">
    <location>
        <begin position="25"/>
        <end position="34"/>
    </location>
</feature>
<accession>A0A7R9WJQ8</accession>
<dbReference type="AlphaFoldDB" id="A0A7R9WJQ8"/>
<feature type="region of interest" description="Disordered" evidence="1">
    <location>
        <begin position="267"/>
        <end position="349"/>
    </location>
</feature>
<evidence type="ECO:0000256" key="1">
    <source>
        <dbReference type="SAM" id="MobiDB-lite"/>
    </source>
</evidence>
<feature type="compositionally biased region" description="Polar residues" evidence="1">
    <location>
        <begin position="223"/>
        <end position="252"/>
    </location>
</feature>
<feature type="compositionally biased region" description="Polar residues" evidence="1">
    <location>
        <begin position="447"/>
        <end position="474"/>
    </location>
</feature>